<proteinExistence type="predicted"/>
<dbReference type="EMBL" id="QWDC01000003">
    <property type="protein sequence ID" value="RFZ91014.1"/>
    <property type="molecule type" value="Genomic_DNA"/>
</dbReference>
<dbReference type="Proteomes" id="UP000264217">
    <property type="component" value="Unassembled WGS sequence"/>
</dbReference>
<dbReference type="GO" id="GO:0016829">
    <property type="term" value="F:lyase activity"/>
    <property type="evidence" value="ECO:0007669"/>
    <property type="project" value="UniProtKB-KW"/>
</dbReference>
<dbReference type="RefSeq" id="WP_117393216.1">
    <property type="nucleotide sequence ID" value="NZ_QWDC01000003.1"/>
</dbReference>
<dbReference type="OrthoDB" id="9780430at2"/>
<keyword evidence="1" id="KW-0456">Lyase</keyword>
<comment type="caution">
    <text evidence="1">The sequence shown here is derived from an EMBL/GenBank/DDBJ whole genome shotgun (WGS) entry which is preliminary data.</text>
</comment>
<dbReference type="CDD" id="cd00377">
    <property type="entry name" value="ICL_PEPM"/>
    <property type="match status" value="1"/>
</dbReference>
<dbReference type="PANTHER" id="PTHR42905">
    <property type="entry name" value="PHOSPHOENOLPYRUVATE CARBOXYLASE"/>
    <property type="match status" value="1"/>
</dbReference>
<reference evidence="1 2" key="1">
    <citation type="submission" date="2018-08" db="EMBL/GenBank/DDBJ databases">
        <title>Mucilaginibacter sp. MYSH2.</title>
        <authorList>
            <person name="Seo T."/>
        </authorList>
    </citation>
    <scope>NUCLEOTIDE SEQUENCE [LARGE SCALE GENOMIC DNA]</scope>
    <source>
        <strain evidence="1 2">MYSH2</strain>
    </source>
</reference>
<dbReference type="Pfam" id="PF13714">
    <property type="entry name" value="PEP_mutase"/>
    <property type="match status" value="1"/>
</dbReference>
<organism evidence="1 2">
    <name type="scientific">Mucilaginibacter conchicola</name>
    <dbReference type="NCBI Taxonomy" id="2303333"/>
    <lineage>
        <taxon>Bacteria</taxon>
        <taxon>Pseudomonadati</taxon>
        <taxon>Bacteroidota</taxon>
        <taxon>Sphingobacteriia</taxon>
        <taxon>Sphingobacteriales</taxon>
        <taxon>Sphingobacteriaceae</taxon>
        <taxon>Mucilaginibacter</taxon>
    </lineage>
</organism>
<accession>A0A372NQ05</accession>
<dbReference type="InterPro" id="IPR015813">
    <property type="entry name" value="Pyrv/PenolPyrv_kinase-like_dom"/>
</dbReference>
<dbReference type="PANTHER" id="PTHR42905:SF16">
    <property type="entry name" value="CARBOXYPHOSPHONOENOLPYRUVATE PHOSPHONOMUTASE-LIKE PROTEIN (AFU_ORTHOLOGUE AFUA_5G07230)"/>
    <property type="match status" value="1"/>
</dbReference>
<dbReference type="InterPro" id="IPR039556">
    <property type="entry name" value="ICL/PEPM"/>
</dbReference>
<name>A0A372NQ05_9SPHI</name>
<dbReference type="AlphaFoldDB" id="A0A372NQ05"/>
<protein>
    <submittedName>
        <fullName evidence="1">Isocitrate lyase/phosphoenolpyruvate mutase family protein</fullName>
    </submittedName>
</protein>
<evidence type="ECO:0000313" key="1">
    <source>
        <dbReference type="EMBL" id="RFZ91014.1"/>
    </source>
</evidence>
<dbReference type="Gene3D" id="3.20.20.60">
    <property type="entry name" value="Phosphoenolpyruvate-binding domains"/>
    <property type="match status" value="1"/>
</dbReference>
<dbReference type="InterPro" id="IPR040442">
    <property type="entry name" value="Pyrv_kinase-like_dom_sf"/>
</dbReference>
<sequence length="268" mass="28207">MNNFEKFSSLHRQRQVLILPNAWDAASARVIQEAGAQAIATTSAGVAWALGFADGYKMTAKLNAQVAESIARVISIPLSVDFENGYSDDPAVVAENIKPLLDAGVAGINIEDGHDSPDLLARKIAAIRKVAEGQGVGLYINARTDVYLAGLVSPAEMVSESIKREKQYAEAGASGIFVPVVTNGEEIAQIAEHSTLPLNILAMPGLPKADHLANLGVKRLSAGTGVSKTIWSAVAKTAKAFITDGDFSAFDIEATPASDLQTLFSADM</sequence>
<keyword evidence="1" id="KW-0670">Pyruvate</keyword>
<evidence type="ECO:0000313" key="2">
    <source>
        <dbReference type="Proteomes" id="UP000264217"/>
    </source>
</evidence>
<dbReference type="SUPFAM" id="SSF51621">
    <property type="entry name" value="Phosphoenolpyruvate/pyruvate domain"/>
    <property type="match status" value="1"/>
</dbReference>
<gene>
    <name evidence="1" type="ORF">D0C36_18900</name>
</gene>
<keyword evidence="2" id="KW-1185">Reference proteome</keyword>